<reference evidence="3" key="1">
    <citation type="journal article" date="2019" name="Int. J. Syst. Evol. Microbiol.">
        <title>The Global Catalogue of Microorganisms (GCM) 10K type strain sequencing project: providing services to taxonomists for standard genome sequencing and annotation.</title>
        <authorList>
            <consortium name="The Broad Institute Genomics Platform"/>
            <consortium name="The Broad Institute Genome Sequencing Center for Infectious Disease"/>
            <person name="Wu L."/>
            <person name="Ma J."/>
        </authorList>
    </citation>
    <scope>NUCLEOTIDE SEQUENCE [LARGE SCALE GENOMIC DNA]</scope>
    <source>
        <strain evidence="3">KCTC 22245</strain>
    </source>
</reference>
<keyword evidence="1" id="KW-0812">Transmembrane</keyword>
<proteinExistence type="predicted"/>
<dbReference type="PANTHER" id="PTHR38468">
    <property type="entry name" value="SLL0939 PROTEIN"/>
    <property type="match status" value="1"/>
</dbReference>
<evidence type="ECO:0000313" key="2">
    <source>
        <dbReference type="EMBL" id="MFC3302060.1"/>
    </source>
</evidence>
<dbReference type="Proteomes" id="UP001595607">
    <property type="component" value="Unassembled WGS sequence"/>
</dbReference>
<evidence type="ECO:0000256" key="1">
    <source>
        <dbReference type="SAM" id="Phobius"/>
    </source>
</evidence>
<dbReference type="RefSeq" id="WP_189574229.1">
    <property type="nucleotide sequence ID" value="NZ_BMXU01000001.1"/>
</dbReference>
<keyword evidence="1" id="KW-1133">Transmembrane helix</keyword>
<sequence>MEGIEEATTALLEFLAFSIELIAGAILVFGAARFLFTVAVQSLSGSRGMSEALADARVHLGAYILAGLEFLIVADILFTIVNRSLEDVIVLAIIASVRTLISVFLNRELKELRQQGVS</sequence>
<feature type="transmembrane region" description="Helical" evidence="1">
    <location>
        <begin position="60"/>
        <end position="82"/>
    </location>
</feature>
<dbReference type="PANTHER" id="PTHR38468:SF1">
    <property type="entry name" value="SLL0939 PROTEIN"/>
    <property type="match status" value="1"/>
</dbReference>
<gene>
    <name evidence="2" type="ORF">ACFONP_04875</name>
</gene>
<evidence type="ECO:0000313" key="3">
    <source>
        <dbReference type="Proteomes" id="UP001595607"/>
    </source>
</evidence>
<dbReference type="InterPro" id="IPR012427">
    <property type="entry name" value="DUF1622"/>
</dbReference>
<comment type="caution">
    <text evidence="2">The sequence shown here is derived from an EMBL/GenBank/DDBJ whole genome shotgun (WGS) entry which is preliminary data.</text>
</comment>
<protein>
    <submittedName>
        <fullName evidence="2">DUF1622 domain-containing protein</fullName>
    </submittedName>
</protein>
<feature type="transmembrane region" description="Helical" evidence="1">
    <location>
        <begin position="14"/>
        <end position="40"/>
    </location>
</feature>
<name>A0ABV7M9P7_9PROT</name>
<dbReference type="Pfam" id="PF07784">
    <property type="entry name" value="DUF1622"/>
    <property type="match status" value="1"/>
</dbReference>
<keyword evidence="3" id="KW-1185">Reference proteome</keyword>
<organism evidence="2 3">
    <name type="scientific">Parvularcula lutaonensis</name>
    <dbReference type="NCBI Taxonomy" id="491923"/>
    <lineage>
        <taxon>Bacteria</taxon>
        <taxon>Pseudomonadati</taxon>
        <taxon>Pseudomonadota</taxon>
        <taxon>Alphaproteobacteria</taxon>
        <taxon>Parvularculales</taxon>
        <taxon>Parvularculaceae</taxon>
        <taxon>Parvularcula</taxon>
    </lineage>
</organism>
<feature type="transmembrane region" description="Helical" evidence="1">
    <location>
        <begin position="88"/>
        <end position="105"/>
    </location>
</feature>
<accession>A0ABV7M9P7</accession>
<dbReference type="EMBL" id="JBHRVA010000002">
    <property type="protein sequence ID" value="MFC3302060.1"/>
    <property type="molecule type" value="Genomic_DNA"/>
</dbReference>
<keyword evidence="1" id="KW-0472">Membrane</keyword>